<reference evidence="1 2" key="1">
    <citation type="submission" date="2018-09" db="EMBL/GenBank/DDBJ databases">
        <authorList>
            <person name="Wang F."/>
        </authorList>
    </citation>
    <scope>NUCLEOTIDE SEQUENCE [LARGE SCALE GENOMIC DNA]</scope>
    <source>
        <strain evidence="1 2">PLHSC7-2</strain>
    </source>
</reference>
<organism evidence="1 2">
    <name type="scientific">Motilimonas pumila</name>
    <dbReference type="NCBI Taxonomy" id="2303987"/>
    <lineage>
        <taxon>Bacteria</taxon>
        <taxon>Pseudomonadati</taxon>
        <taxon>Pseudomonadota</taxon>
        <taxon>Gammaproteobacteria</taxon>
        <taxon>Alteromonadales</taxon>
        <taxon>Alteromonadales genera incertae sedis</taxon>
        <taxon>Motilimonas</taxon>
    </lineage>
</organism>
<evidence type="ECO:0000313" key="1">
    <source>
        <dbReference type="EMBL" id="RJG37022.1"/>
    </source>
</evidence>
<dbReference type="OrthoDB" id="9787807at2"/>
<keyword evidence="2" id="KW-1185">Reference proteome</keyword>
<dbReference type="RefSeq" id="WP_119912552.1">
    <property type="nucleotide sequence ID" value="NZ_QZCH01000059.1"/>
</dbReference>
<dbReference type="Proteomes" id="UP000283255">
    <property type="component" value="Unassembled WGS sequence"/>
</dbReference>
<dbReference type="AlphaFoldDB" id="A0A418Y9E3"/>
<gene>
    <name evidence="1" type="ORF">D1Z90_20030</name>
</gene>
<evidence type="ECO:0000313" key="2">
    <source>
        <dbReference type="Proteomes" id="UP000283255"/>
    </source>
</evidence>
<dbReference type="GO" id="GO:0008168">
    <property type="term" value="F:methyltransferase activity"/>
    <property type="evidence" value="ECO:0007669"/>
    <property type="project" value="UniProtKB-KW"/>
</dbReference>
<sequence>MELKNVVPWGRSFDEYQEIFSLTNVDLNKSILGCGDGPASFNAELTKRGGNVVSVDPTYEFTAEELQSRIAQVCDEIIPQMIINKDKYVWESIPSVEALGKIRMKAMNEFIADFDAGKLSGRYFHESLPSLSFEGKQFELALCSHYLFLYSEHVNLEQHIASIKELCRVAKEVRIYPLLSLDGEISPHLNEVISSLDAVGLTNSLVDVGYQFQKGATQMLVVKSV</sequence>
<reference evidence="1 2" key="2">
    <citation type="submission" date="2019-01" db="EMBL/GenBank/DDBJ databases">
        <title>Motilimonas pumilus sp. nov., isolated from the gut of sea cucumber (Apostichopus japonicus).</title>
        <authorList>
            <person name="Wang F.-Q."/>
            <person name="Ren L.-H."/>
            <person name="Lin Y.-W."/>
            <person name="Sun G.-H."/>
            <person name="Du Z.-J."/>
            <person name="Zhao J.-X."/>
            <person name="Liu X.-J."/>
            <person name="Liu L.-J."/>
        </authorList>
    </citation>
    <scope>NUCLEOTIDE SEQUENCE [LARGE SCALE GENOMIC DNA]</scope>
    <source>
        <strain evidence="1 2">PLHSC7-2</strain>
    </source>
</reference>
<dbReference type="EMBL" id="QZCH01000059">
    <property type="protein sequence ID" value="RJG37022.1"/>
    <property type="molecule type" value="Genomic_DNA"/>
</dbReference>
<keyword evidence="1" id="KW-0808">Transferase</keyword>
<proteinExistence type="predicted"/>
<name>A0A418Y9E3_9GAMM</name>
<protein>
    <submittedName>
        <fullName evidence="1">SAM-dependent methyltransferase</fullName>
    </submittedName>
</protein>
<accession>A0A418Y9E3</accession>
<keyword evidence="1" id="KW-0489">Methyltransferase</keyword>
<dbReference type="GO" id="GO:0032259">
    <property type="term" value="P:methylation"/>
    <property type="evidence" value="ECO:0007669"/>
    <property type="project" value="UniProtKB-KW"/>
</dbReference>
<comment type="caution">
    <text evidence="1">The sequence shown here is derived from an EMBL/GenBank/DDBJ whole genome shotgun (WGS) entry which is preliminary data.</text>
</comment>